<evidence type="ECO:0000256" key="8">
    <source>
        <dbReference type="ARBA" id="ARBA00022842"/>
    </source>
</evidence>
<comment type="cofactor">
    <cofactor evidence="1">
        <name>Mg(2+)</name>
        <dbReference type="ChEBI" id="CHEBI:18420"/>
    </cofactor>
</comment>
<evidence type="ECO:0000256" key="1">
    <source>
        <dbReference type="ARBA" id="ARBA00001946"/>
    </source>
</evidence>
<dbReference type="EC" id="3.6.1.55" evidence="12"/>
<dbReference type="PROSITE" id="PS00893">
    <property type="entry name" value="NUDIX_BOX"/>
    <property type="match status" value="1"/>
</dbReference>
<keyword evidence="20" id="KW-1185">Reference proteome</keyword>
<evidence type="ECO:0000256" key="9">
    <source>
        <dbReference type="ARBA" id="ARBA00023204"/>
    </source>
</evidence>
<sequence>MKTPLSSCEAAEIRPPTVMVAAVSLLNAEGKVLLQQRPEADAHGGLWEFPGGKLESGESFEAALVREIAEELDLIVRPENLTPVTFATGAAGNAGRSITILLFCCRIWDGEPKPLAAAQLAWMEPAMIGTLAMPPLDYPLAERLSQILQSGFI</sequence>
<evidence type="ECO:0000256" key="11">
    <source>
        <dbReference type="ARBA" id="ARBA00036904"/>
    </source>
</evidence>
<evidence type="ECO:0000313" key="19">
    <source>
        <dbReference type="EMBL" id="MBB3940805.1"/>
    </source>
</evidence>
<evidence type="ECO:0000313" key="20">
    <source>
        <dbReference type="Proteomes" id="UP000561459"/>
    </source>
</evidence>
<dbReference type="GO" id="GO:0044716">
    <property type="term" value="F:8-oxo-GDP phosphatase activity"/>
    <property type="evidence" value="ECO:0007669"/>
    <property type="project" value="TreeGrafter"/>
</dbReference>
<dbReference type="InterPro" id="IPR020476">
    <property type="entry name" value="Nudix_hydrolase"/>
</dbReference>
<name>A0A7W6C286_9SPHN</name>
<keyword evidence="6" id="KW-0227">DNA damage</keyword>
<dbReference type="PANTHER" id="PTHR47707">
    <property type="entry name" value="8-OXO-DGTP DIPHOSPHATASE"/>
    <property type="match status" value="1"/>
</dbReference>
<dbReference type="GO" id="GO:0006260">
    <property type="term" value="P:DNA replication"/>
    <property type="evidence" value="ECO:0007669"/>
    <property type="project" value="UniProtKB-KW"/>
</dbReference>
<dbReference type="InterPro" id="IPR020084">
    <property type="entry name" value="NUDIX_hydrolase_CS"/>
</dbReference>
<dbReference type="InterPro" id="IPR015797">
    <property type="entry name" value="NUDIX_hydrolase-like_dom_sf"/>
</dbReference>
<feature type="domain" description="Nudix hydrolase" evidence="18">
    <location>
        <begin position="16"/>
        <end position="146"/>
    </location>
</feature>
<dbReference type="CDD" id="cd03425">
    <property type="entry name" value="NUDIX_MutT_NudA_like"/>
    <property type="match status" value="1"/>
</dbReference>
<comment type="catalytic activity">
    <reaction evidence="11">
        <text>8-oxo-GTP + H2O = 8-oxo-GMP + diphosphate + H(+)</text>
        <dbReference type="Rhea" id="RHEA:67616"/>
        <dbReference type="ChEBI" id="CHEBI:15377"/>
        <dbReference type="ChEBI" id="CHEBI:15378"/>
        <dbReference type="ChEBI" id="CHEBI:33019"/>
        <dbReference type="ChEBI" id="CHEBI:143553"/>
        <dbReference type="ChEBI" id="CHEBI:145694"/>
    </reaction>
</comment>
<protein>
    <recommendedName>
        <fullName evidence="13">8-oxo-dGTP diphosphatase</fullName>
        <ecNumber evidence="12">3.6.1.55</ecNumber>
    </recommendedName>
    <alternativeName>
        <fullName evidence="16">7,8-dihydro-8-oxoguanine-triphosphatase</fullName>
    </alternativeName>
    <alternativeName>
        <fullName evidence="15">Mutator protein MutT</fullName>
    </alternativeName>
    <alternativeName>
        <fullName evidence="14">dGTP pyrophosphohydrolase</fullName>
    </alternativeName>
</protein>
<organism evidence="19 20">
    <name type="scientific">Novosphingobium fluoreni</name>
    <dbReference type="NCBI Taxonomy" id="1391222"/>
    <lineage>
        <taxon>Bacteria</taxon>
        <taxon>Pseudomonadati</taxon>
        <taxon>Pseudomonadota</taxon>
        <taxon>Alphaproteobacteria</taxon>
        <taxon>Sphingomonadales</taxon>
        <taxon>Sphingomonadaceae</taxon>
        <taxon>Novosphingobium</taxon>
    </lineage>
</organism>
<dbReference type="Pfam" id="PF00293">
    <property type="entry name" value="NUDIX"/>
    <property type="match status" value="1"/>
</dbReference>
<evidence type="ECO:0000256" key="10">
    <source>
        <dbReference type="ARBA" id="ARBA00035861"/>
    </source>
</evidence>
<dbReference type="GO" id="GO:0044715">
    <property type="term" value="F:8-oxo-dGDP phosphatase activity"/>
    <property type="evidence" value="ECO:0007669"/>
    <property type="project" value="TreeGrafter"/>
</dbReference>
<dbReference type="SUPFAM" id="SSF55811">
    <property type="entry name" value="Nudix"/>
    <property type="match status" value="1"/>
</dbReference>
<dbReference type="EMBL" id="JACIDY010000006">
    <property type="protein sequence ID" value="MBB3940805.1"/>
    <property type="molecule type" value="Genomic_DNA"/>
</dbReference>
<evidence type="ECO:0000256" key="4">
    <source>
        <dbReference type="ARBA" id="ARBA00022705"/>
    </source>
</evidence>
<comment type="catalytic activity">
    <reaction evidence="10">
        <text>8-oxo-dGTP + H2O = 8-oxo-dGMP + diphosphate + H(+)</text>
        <dbReference type="Rhea" id="RHEA:31575"/>
        <dbReference type="ChEBI" id="CHEBI:15377"/>
        <dbReference type="ChEBI" id="CHEBI:15378"/>
        <dbReference type="ChEBI" id="CHEBI:33019"/>
        <dbReference type="ChEBI" id="CHEBI:63224"/>
        <dbReference type="ChEBI" id="CHEBI:77896"/>
        <dbReference type="EC" id="3.6.1.55"/>
    </reaction>
</comment>
<dbReference type="GO" id="GO:0006281">
    <property type="term" value="P:DNA repair"/>
    <property type="evidence" value="ECO:0007669"/>
    <property type="project" value="UniProtKB-KW"/>
</dbReference>
<keyword evidence="5" id="KW-0479">Metal-binding</keyword>
<keyword evidence="4" id="KW-0235">DNA replication</keyword>
<keyword evidence="8" id="KW-0460">Magnesium</keyword>
<dbReference type="PROSITE" id="PS51462">
    <property type="entry name" value="NUDIX"/>
    <property type="match status" value="1"/>
</dbReference>
<dbReference type="GO" id="GO:0008413">
    <property type="term" value="F:8-oxo-7,8-dihydroguanosine triphosphate pyrophosphatase activity"/>
    <property type="evidence" value="ECO:0007669"/>
    <property type="project" value="TreeGrafter"/>
</dbReference>
<reference evidence="19 20" key="1">
    <citation type="submission" date="2020-08" db="EMBL/GenBank/DDBJ databases">
        <title>Genomic Encyclopedia of Type Strains, Phase IV (KMG-IV): sequencing the most valuable type-strain genomes for metagenomic binning, comparative biology and taxonomic classification.</title>
        <authorList>
            <person name="Goeker M."/>
        </authorList>
    </citation>
    <scope>NUCLEOTIDE SEQUENCE [LARGE SCALE GENOMIC DNA]</scope>
    <source>
        <strain evidence="19 20">DSM 27568</strain>
    </source>
</reference>
<dbReference type="GO" id="GO:0035539">
    <property type="term" value="F:8-oxo-7,8-dihydrodeoxyguanosine triphosphate pyrophosphatase activity"/>
    <property type="evidence" value="ECO:0007669"/>
    <property type="project" value="UniProtKB-EC"/>
</dbReference>
<keyword evidence="3" id="KW-0515">Mutator protein</keyword>
<comment type="similarity">
    <text evidence="2 17">Belongs to the Nudix hydrolase family.</text>
</comment>
<dbReference type="GO" id="GO:0046872">
    <property type="term" value="F:metal ion binding"/>
    <property type="evidence" value="ECO:0007669"/>
    <property type="project" value="UniProtKB-KW"/>
</dbReference>
<evidence type="ECO:0000256" key="2">
    <source>
        <dbReference type="ARBA" id="ARBA00005582"/>
    </source>
</evidence>
<evidence type="ECO:0000256" key="17">
    <source>
        <dbReference type="RuleBase" id="RU003476"/>
    </source>
</evidence>
<evidence type="ECO:0000256" key="14">
    <source>
        <dbReference type="ARBA" id="ARBA00041592"/>
    </source>
</evidence>
<evidence type="ECO:0000256" key="15">
    <source>
        <dbReference type="ARBA" id="ARBA00041979"/>
    </source>
</evidence>
<dbReference type="Gene3D" id="3.90.79.10">
    <property type="entry name" value="Nucleoside Triphosphate Pyrophosphohydrolase"/>
    <property type="match status" value="1"/>
</dbReference>
<evidence type="ECO:0000256" key="6">
    <source>
        <dbReference type="ARBA" id="ARBA00022763"/>
    </source>
</evidence>
<evidence type="ECO:0000256" key="3">
    <source>
        <dbReference type="ARBA" id="ARBA00022457"/>
    </source>
</evidence>
<evidence type="ECO:0000256" key="16">
    <source>
        <dbReference type="ARBA" id="ARBA00042798"/>
    </source>
</evidence>
<evidence type="ECO:0000256" key="7">
    <source>
        <dbReference type="ARBA" id="ARBA00022801"/>
    </source>
</evidence>
<evidence type="ECO:0000259" key="18">
    <source>
        <dbReference type="PROSITE" id="PS51462"/>
    </source>
</evidence>
<evidence type="ECO:0000256" key="13">
    <source>
        <dbReference type="ARBA" id="ARBA00040794"/>
    </source>
</evidence>
<proteinExistence type="inferred from homology"/>
<dbReference type="AlphaFoldDB" id="A0A7W6C286"/>
<dbReference type="PRINTS" id="PR00502">
    <property type="entry name" value="NUDIXFAMILY"/>
</dbReference>
<evidence type="ECO:0000256" key="12">
    <source>
        <dbReference type="ARBA" id="ARBA00038905"/>
    </source>
</evidence>
<evidence type="ECO:0000256" key="5">
    <source>
        <dbReference type="ARBA" id="ARBA00022723"/>
    </source>
</evidence>
<accession>A0A7W6C286</accession>
<dbReference type="Proteomes" id="UP000561459">
    <property type="component" value="Unassembled WGS sequence"/>
</dbReference>
<keyword evidence="9" id="KW-0234">DNA repair</keyword>
<keyword evidence="7 17" id="KW-0378">Hydrolase</keyword>
<gene>
    <name evidence="19" type="ORF">GGR39_002468</name>
</gene>
<dbReference type="InterPro" id="IPR000086">
    <property type="entry name" value="NUDIX_hydrolase_dom"/>
</dbReference>
<comment type="caution">
    <text evidence="19">The sequence shown here is derived from an EMBL/GenBank/DDBJ whole genome shotgun (WGS) entry which is preliminary data.</text>
</comment>
<dbReference type="RefSeq" id="WP_343055877.1">
    <property type="nucleotide sequence ID" value="NZ_JACIDY010000006.1"/>
</dbReference>
<dbReference type="PANTHER" id="PTHR47707:SF1">
    <property type="entry name" value="NUDIX HYDROLASE FAMILY PROTEIN"/>
    <property type="match status" value="1"/>
</dbReference>
<dbReference type="InterPro" id="IPR047127">
    <property type="entry name" value="MutT-like"/>
</dbReference>